<keyword evidence="1" id="KW-0812">Transmembrane</keyword>
<organism evidence="2 3">
    <name type="scientific">Talaromyces rugulosus</name>
    <name type="common">Penicillium rugulosum</name>
    <dbReference type="NCBI Taxonomy" id="121627"/>
    <lineage>
        <taxon>Eukaryota</taxon>
        <taxon>Fungi</taxon>
        <taxon>Dikarya</taxon>
        <taxon>Ascomycota</taxon>
        <taxon>Pezizomycotina</taxon>
        <taxon>Eurotiomycetes</taxon>
        <taxon>Eurotiomycetidae</taxon>
        <taxon>Eurotiales</taxon>
        <taxon>Trichocomaceae</taxon>
        <taxon>Talaromyces</taxon>
        <taxon>Talaromyces sect. Islandici</taxon>
    </lineage>
</organism>
<keyword evidence="1" id="KW-1133">Transmembrane helix</keyword>
<dbReference type="RefSeq" id="XP_035344208.1">
    <property type="nucleotide sequence ID" value="XM_035488315.1"/>
</dbReference>
<name>A0A7H8QVJ0_TALRU</name>
<evidence type="ECO:0000256" key="1">
    <source>
        <dbReference type="SAM" id="Phobius"/>
    </source>
</evidence>
<sequence>MTVWFSVDAYDELDINLPFQEAQDIILTGNITGVQFPNLTSVDIFNVQTVASLDCDSVRDTIMTATNTTEYNVHCGTSSLGSHFDLNLGATVAFVVVVGAFVGLA</sequence>
<dbReference type="EMBL" id="CP055900">
    <property type="protein sequence ID" value="QKX58030.1"/>
    <property type="molecule type" value="Genomic_DNA"/>
</dbReference>
<protein>
    <submittedName>
        <fullName evidence="2">Uncharacterized protein</fullName>
    </submittedName>
</protein>
<keyword evidence="1" id="KW-0472">Membrane</keyword>
<gene>
    <name evidence="2" type="ORF">TRUGW13939_05150</name>
</gene>
<reference evidence="3" key="1">
    <citation type="submission" date="2020-06" db="EMBL/GenBank/DDBJ databases">
        <title>A chromosome-scale genome assembly of Talaromyces rugulosus W13939.</title>
        <authorList>
            <person name="Wang B."/>
            <person name="Guo L."/>
            <person name="Ye K."/>
            <person name="Wang L."/>
        </authorList>
    </citation>
    <scope>NUCLEOTIDE SEQUENCE [LARGE SCALE GENOMIC DNA]</scope>
    <source>
        <strain evidence="3">W13939</strain>
    </source>
</reference>
<dbReference type="GeneID" id="55992648"/>
<accession>A0A7H8QVJ0</accession>
<dbReference type="KEGG" id="trg:TRUGW13939_05150"/>
<evidence type="ECO:0000313" key="3">
    <source>
        <dbReference type="Proteomes" id="UP000509510"/>
    </source>
</evidence>
<evidence type="ECO:0000313" key="2">
    <source>
        <dbReference type="EMBL" id="QKX58030.1"/>
    </source>
</evidence>
<feature type="transmembrane region" description="Helical" evidence="1">
    <location>
        <begin position="86"/>
        <end position="104"/>
    </location>
</feature>
<keyword evidence="3" id="KW-1185">Reference proteome</keyword>
<dbReference type="AlphaFoldDB" id="A0A7H8QVJ0"/>
<dbReference type="Proteomes" id="UP000509510">
    <property type="component" value="Chromosome III"/>
</dbReference>
<proteinExistence type="predicted"/>